<dbReference type="Pfam" id="PF00196">
    <property type="entry name" value="GerE"/>
    <property type="match status" value="1"/>
</dbReference>
<dbReference type="EMBL" id="JACHIW010000001">
    <property type="protein sequence ID" value="MBB5157355.1"/>
    <property type="molecule type" value="Genomic_DNA"/>
</dbReference>
<dbReference type="InterPro" id="IPR027417">
    <property type="entry name" value="P-loop_NTPase"/>
</dbReference>
<gene>
    <name evidence="2" type="ORF">BJ970_004889</name>
</gene>
<dbReference type="PANTHER" id="PTHR47691">
    <property type="entry name" value="REGULATOR-RELATED"/>
    <property type="match status" value="1"/>
</dbReference>
<dbReference type="Gene3D" id="1.10.10.10">
    <property type="entry name" value="Winged helix-like DNA-binding domain superfamily/Winged helix DNA-binding domain"/>
    <property type="match status" value="1"/>
</dbReference>
<dbReference type="InterPro" id="IPR000792">
    <property type="entry name" value="Tscrpt_reg_LuxR_C"/>
</dbReference>
<dbReference type="PANTHER" id="PTHR47691:SF3">
    <property type="entry name" value="HTH-TYPE TRANSCRIPTIONAL REGULATOR RV0890C-RELATED"/>
    <property type="match status" value="1"/>
</dbReference>
<dbReference type="Gene3D" id="1.25.40.10">
    <property type="entry name" value="Tetratricopeptide repeat domain"/>
    <property type="match status" value="1"/>
</dbReference>
<name>A0A840QFU3_9PSEU</name>
<feature type="domain" description="HTH luxR-type" evidence="1">
    <location>
        <begin position="684"/>
        <end position="749"/>
    </location>
</feature>
<dbReference type="GO" id="GO:0006355">
    <property type="term" value="P:regulation of DNA-templated transcription"/>
    <property type="evidence" value="ECO:0007669"/>
    <property type="project" value="InterPro"/>
</dbReference>
<dbReference type="PRINTS" id="PR00364">
    <property type="entry name" value="DISEASERSIST"/>
</dbReference>
<evidence type="ECO:0000313" key="3">
    <source>
        <dbReference type="Proteomes" id="UP000584374"/>
    </source>
</evidence>
<keyword evidence="2" id="KW-0238">DNA-binding</keyword>
<dbReference type="InterPro" id="IPR011990">
    <property type="entry name" value="TPR-like_helical_dom_sf"/>
</dbReference>
<evidence type="ECO:0000259" key="1">
    <source>
        <dbReference type="PROSITE" id="PS50043"/>
    </source>
</evidence>
<dbReference type="InterPro" id="IPR002182">
    <property type="entry name" value="NB-ARC"/>
</dbReference>
<accession>A0A840QFU3</accession>
<dbReference type="Gene3D" id="3.40.50.300">
    <property type="entry name" value="P-loop containing nucleotide triphosphate hydrolases"/>
    <property type="match status" value="1"/>
</dbReference>
<dbReference type="GO" id="GO:0003677">
    <property type="term" value="F:DNA binding"/>
    <property type="evidence" value="ECO:0007669"/>
    <property type="project" value="UniProtKB-KW"/>
</dbReference>
<proteinExistence type="predicted"/>
<dbReference type="SUPFAM" id="SSF48452">
    <property type="entry name" value="TPR-like"/>
    <property type="match status" value="1"/>
</dbReference>
<dbReference type="Proteomes" id="UP000584374">
    <property type="component" value="Unassembled WGS sequence"/>
</dbReference>
<dbReference type="RefSeq" id="WP_184728313.1">
    <property type="nucleotide sequence ID" value="NZ_JACHIW010000001.1"/>
</dbReference>
<comment type="caution">
    <text evidence="2">The sequence shown here is derived from an EMBL/GenBank/DDBJ whole genome shotgun (WGS) entry which is preliminary data.</text>
</comment>
<dbReference type="GO" id="GO:0043531">
    <property type="term" value="F:ADP binding"/>
    <property type="evidence" value="ECO:0007669"/>
    <property type="project" value="InterPro"/>
</dbReference>
<dbReference type="PROSITE" id="PS50043">
    <property type="entry name" value="HTH_LUXR_2"/>
    <property type="match status" value="1"/>
</dbReference>
<dbReference type="SMART" id="SM00421">
    <property type="entry name" value="HTH_LUXR"/>
    <property type="match status" value="1"/>
</dbReference>
<dbReference type="InterPro" id="IPR036388">
    <property type="entry name" value="WH-like_DNA-bd_sf"/>
</dbReference>
<dbReference type="InterPro" id="IPR016032">
    <property type="entry name" value="Sig_transdc_resp-reg_C-effctor"/>
</dbReference>
<dbReference type="Pfam" id="PF00931">
    <property type="entry name" value="NB-ARC"/>
    <property type="match status" value="1"/>
</dbReference>
<sequence>MQSGALNDTPELTSFLGRRDLVDRGARMLAAGTRLVSLVGTGGVGKTRVAARIASAIHKSQRFGDGVWGVALAALSRDELLAQTMLVALDIHDQSARSKEDALVAHLQDKNLLLVLDNCEHLIEPIATLIGHLLRSCPGLHILTTSREPLHTDGEHVLAVPKLDLSTAVELLIDRAAAAGLTLGPSDHPTALELCERLDQVPLAIELAARRLPSLGLTQMVSRLNVRFHLLTRGDPGQQQHHGTLHTVVQWSWDLLTAAHQRLWARLSVFAGGYTLAAVEAVCADEHVRRPEVMLADLIDKSIVEIDQAAGRYRMLETLRSFGCDRLRELDEENELRRRHRAYYAALAEETALTWCGPNEVGTLQRIYPDWDNFRQAMTSAEHTEPETGLRIAVSLNASRSVLFLGLMDEGRRWLKRMLAVTSTQATPLRVKAVSLLALIANCQGQQTQAKRLVAEVLELAQEVNTPEAQAYALSYADGLSALLTDQSPRALDALTQAVDNARTTNDAGLLQQCLMLRALSALFLGDMVLARDAVGQCSAHAEAHGAEWALSFAWWLQGLLALWFDHDPAQATTHLQRALRKQSQIQDSWGILWLSEALAWAWATAGDPDKAGACLGAADRLQQLTHVYFAGLGPFADARKAALTQLRTQLGTGSYEHAYHHAFQAPDKHTALEHALGNHSTPPNPADGALTPRQREIALLIAKGLTDKEIADELVISPRTVESHILALRSRLDVRNRTEIATWVTRNMADTLDHET</sequence>
<organism evidence="2 3">
    <name type="scientific">Saccharopolyspora phatthalungensis</name>
    <dbReference type="NCBI Taxonomy" id="664693"/>
    <lineage>
        <taxon>Bacteria</taxon>
        <taxon>Bacillati</taxon>
        <taxon>Actinomycetota</taxon>
        <taxon>Actinomycetes</taxon>
        <taxon>Pseudonocardiales</taxon>
        <taxon>Pseudonocardiaceae</taxon>
        <taxon>Saccharopolyspora</taxon>
    </lineage>
</organism>
<protein>
    <submittedName>
        <fullName evidence="2">Putative ATPase/DNA-binding CsgD family transcriptional regulator</fullName>
    </submittedName>
</protein>
<dbReference type="SUPFAM" id="SSF46894">
    <property type="entry name" value="C-terminal effector domain of the bipartite response regulators"/>
    <property type="match status" value="1"/>
</dbReference>
<dbReference type="AlphaFoldDB" id="A0A840QFU3"/>
<dbReference type="PRINTS" id="PR00038">
    <property type="entry name" value="HTHLUXR"/>
</dbReference>
<keyword evidence="3" id="KW-1185">Reference proteome</keyword>
<dbReference type="SUPFAM" id="SSF52540">
    <property type="entry name" value="P-loop containing nucleoside triphosphate hydrolases"/>
    <property type="match status" value="1"/>
</dbReference>
<dbReference type="CDD" id="cd06170">
    <property type="entry name" value="LuxR_C_like"/>
    <property type="match status" value="1"/>
</dbReference>
<evidence type="ECO:0000313" key="2">
    <source>
        <dbReference type="EMBL" id="MBB5157355.1"/>
    </source>
</evidence>
<reference evidence="2 3" key="1">
    <citation type="submission" date="2020-08" db="EMBL/GenBank/DDBJ databases">
        <title>Sequencing the genomes of 1000 actinobacteria strains.</title>
        <authorList>
            <person name="Klenk H.-P."/>
        </authorList>
    </citation>
    <scope>NUCLEOTIDE SEQUENCE [LARGE SCALE GENOMIC DNA]</scope>
    <source>
        <strain evidence="2 3">DSM 45584</strain>
    </source>
</reference>